<sequence length="207" mass="23224">MPEQEDKLFAALAVIGFRSTPKPPRPRLATLPPQARAAILDLYRELGGTHPEPRLAPGAWDSCLESDLIVEYDEGQHFNRYRAKTLDPDWAMDLPWRRDYLGYCDEFEEDCLKSRGWGGYWSNDSAERMFGAARPARDLTGPGSPRWKQRALYDAMRDIAAAHGIVRLARLAAYDDVGGITLSRALDRPALLDRDALRALIAARTIG</sequence>
<organism evidence="1 2">
    <name type="scientific">Mycobacterium paragordonae</name>
    <dbReference type="NCBI Taxonomy" id="1389713"/>
    <lineage>
        <taxon>Bacteria</taxon>
        <taxon>Bacillati</taxon>
        <taxon>Actinomycetota</taxon>
        <taxon>Actinomycetes</taxon>
        <taxon>Mycobacteriales</taxon>
        <taxon>Mycobacteriaceae</taxon>
        <taxon>Mycobacterium</taxon>
    </lineage>
</organism>
<accession>A0AAJ1S570</accession>
<gene>
    <name evidence="1" type="ORF">QXL92_10205</name>
</gene>
<dbReference type="AlphaFoldDB" id="A0AAJ1S570"/>
<dbReference type="RefSeq" id="WP_133436092.1">
    <property type="nucleotide sequence ID" value="NZ_JAUFSA010000001.1"/>
</dbReference>
<name>A0AAJ1S570_9MYCO</name>
<comment type="caution">
    <text evidence="1">The sequence shown here is derived from an EMBL/GenBank/DDBJ whole genome shotgun (WGS) entry which is preliminary data.</text>
</comment>
<proteinExistence type="predicted"/>
<dbReference type="Proteomes" id="UP001229081">
    <property type="component" value="Unassembled WGS sequence"/>
</dbReference>
<evidence type="ECO:0000313" key="1">
    <source>
        <dbReference type="EMBL" id="MDP7735114.1"/>
    </source>
</evidence>
<dbReference type="InterPro" id="IPR055679">
    <property type="entry name" value="DUF7255"/>
</dbReference>
<dbReference type="EMBL" id="JAUFSA010000001">
    <property type="protein sequence ID" value="MDP7735114.1"/>
    <property type="molecule type" value="Genomic_DNA"/>
</dbReference>
<reference evidence="1" key="1">
    <citation type="submission" date="2023-06" db="EMBL/GenBank/DDBJ databases">
        <title>Identification of two novel mycobacterium reveal diversities and complexities of Mycobacterium gordonae clade.</title>
        <authorList>
            <person name="Matsumoto Y."/>
            <person name="Nakamura S."/>
            <person name="Motooka D."/>
            <person name="Fukushima K."/>
        </authorList>
    </citation>
    <scope>NUCLEOTIDE SEQUENCE</scope>
    <source>
        <strain evidence="1">TY812</strain>
    </source>
</reference>
<evidence type="ECO:0000313" key="2">
    <source>
        <dbReference type="Proteomes" id="UP001229081"/>
    </source>
</evidence>
<protein>
    <submittedName>
        <fullName evidence="1">Uncharacterized protein</fullName>
    </submittedName>
</protein>
<dbReference type="Pfam" id="PF23913">
    <property type="entry name" value="DUF7255"/>
    <property type="match status" value="1"/>
</dbReference>